<sequence>QVRNVTLSAHLEHSVKTVSIYVENVNHFVILRMGRVQHSACRDGKDGYALILAAIIPLVQCVPQNVDTVLTTKRVILSLGIAKDRVWKDI</sequence>
<accession>A0A0B7BZX8</accession>
<dbReference type="EMBL" id="HACG01051622">
    <property type="protein sequence ID" value="CEK98493.1"/>
    <property type="molecule type" value="Transcribed_RNA"/>
</dbReference>
<organism evidence="1">
    <name type="scientific">Arion vulgaris</name>
    <dbReference type="NCBI Taxonomy" id="1028688"/>
    <lineage>
        <taxon>Eukaryota</taxon>
        <taxon>Metazoa</taxon>
        <taxon>Spiralia</taxon>
        <taxon>Lophotrochozoa</taxon>
        <taxon>Mollusca</taxon>
        <taxon>Gastropoda</taxon>
        <taxon>Heterobranchia</taxon>
        <taxon>Euthyneura</taxon>
        <taxon>Panpulmonata</taxon>
        <taxon>Eupulmonata</taxon>
        <taxon>Stylommatophora</taxon>
        <taxon>Helicina</taxon>
        <taxon>Arionoidea</taxon>
        <taxon>Arionidae</taxon>
        <taxon>Arion</taxon>
    </lineage>
</organism>
<reference evidence="1" key="1">
    <citation type="submission" date="2014-12" db="EMBL/GenBank/DDBJ databases">
        <title>Insight into the proteome of Arion vulgaris.</title>
        <authorList>
            <person name="Aradska J."/>
            <person name="Bulat T."/>
            <person name="Smidak R."/>
            <person name="Sarate P."/>
            <person name="Gangsoo J."/>
            <person name="Sialana F."/>
            <person name="Bilban M."/>
            <person name="Lubec G."/>
        </authorList>
    </citation>
    <scope>NUCLEOTIDE SEQUENCE</scope>
    <source>
        <tissue evidence="1">Skin</tissue>
    </source>
</reference>
<proteinExistence type="predicted"/>
<protein>
    <submittedName>
        <fullName evidence="1">Uncharacterized protein</fullName>
    </submittedName>
</protein>
<gene>
    <name evidence="1" type="primary">ORF218848</name>
</gene>
<dbReference type="AlphaFoldDB" id="A0A0B7BZX8"/>
<evidence type="ECO:0000313" key="1">
    <source>
        <dbReference type="EMBL" id="CEK98493.1"/>
    </source>
</evidence>
<feature type="non-terminal residue" evidence="1">
    <location>
        <position position="1"/>
    </location>
</feature>
<name>A0A0B7BZX8_9EUPU</name>